<protein>
    <submittedName>
        <fullName evidence="2">Uncharacterized protein</fullName>
    </submittedName>
</protein>
<evidence type="ECO:0000313" key="2">
    <source>
        <dbReference type="EMBL" id="KAF0044105.1"/>
    </source>
</evidence>
<evidence type="ECO:0000313" key="3">
    <source>
        <dbReference type="Proteomes" id="UP000438429"/>
    </source>
</evidence>
<dbReference type="AlphaFoldDB" id="A0A6A4TFY9"/>
<dbReference type="Proteomes" id="UP000438429">
    <property type="component" value="Unassembled WGS sequence"/>
</dbReference>
<dbReference type="EMBL" id="VEVO01000003">
    <property type="protein sequence ID" value="KAF0044105.1"/>
    <property type="molecule type" value="Genomic_DNA"/>
</dbReference>
<feature type="region of interest" description="Disordered" evidence="1">
    <location>
        <begin position="1"/>
        <end position="88"/>
    </location>
</feature>
<name>A0A6A4TFY9_SCOMX</name>
<evidence type="ECO:0000256" key="1">
    <source>
        <dbReference type="SAM" id="MobiDB-lite"/>
    </source>
</evidence>
<sequence length="119" mass="12785">MEHFWAASSRGWTHLSGSTAVESARKSSSAHSEVPPPQKKPPTATNLSVPSRPVPSETQQMCRLCAAAGSPPPGSEEEEEEEEEEESLCACTAESLRLRARGCRRTHVLKSGTTAHSSN</sequence>
<feature type="compositionally biased region" description="Acidic residues" evidence="1">
    <location>
        <begin position="75"/>
        <end position="87"/>
    </location>
</feature>
<proteinExistence type="predicted"/>
<comment type="caution">
    <text evidence="2">The sequence shown here is derived from an EMBL/GenBank/DDBJ whole genome shotgun (WGS) entry which is preliminary data.</text>
</comment>
<organism evidence="2 3">
    <name type="scientific">Scophthalmus maximus</name>
    <name type="common">Turbot</name>
    <name type="synonym">Psetta maxima</name>
    <dbReference type="NCBI Taxonomy" id="52904"/>
    <lineage>
        <taxon>Eukaryota</taxon>
        <taxon>Metazoa</taxon>
        <taxon>Chordata</taxon>
        <taxon>Craniata</taxon>
        <taxon>Vertebrata</taxon>
        <taxon>Euteleostomi</taxon>
        <taxon>Actinopterygii</taxon>
        <taxon>Neopterygii</taxon>
        <taxon>Teleostei</taxon>
        <taxon>Neoteleostei</taxon>
        <taxon>Acanthomorphata</taxon>
        <taxon>Carangaria</taxon>
        <taxon>Pleuronectiformes</taxon>
        <taxon>Pleuronectoidei</taxon>
        <taxon>Scophthalmidae</taxon>
        <taxon>Scophthalmus</taxon>
    </lineage>
</organism>
<accession>A0A6A4TFY9</accession>
<reference evidence="2 3" key="1">
    <citation type="submission" date="2019-06" db="EMBL/GenBank/DDBJ databases">
        <title>Draft genomes of female and male turbot (Scophthalmus maximus).</title>
        <authorList>
            <person name="Xu H."/>
            <person name="Xu X.-W."/>
            <person name="Shao C."/>
            <person name="Chen S."/>
        </authorList>
    </citation>
    <scope>NUCLEOTIDE SEQUENCE [LARGE SCALE GENOMIC DNA]</scope>
    <source>
        <strain evidence="2">Ysfricsl-2016a</strain>
        <tissue evidence="2">Blood</tissue>
    </source>
</reference>
<gene>
    <name evidence="2" type="ORF">F2P81_003263</name>
</gene>
<feature type="compositionally biased region" description="Polar residues" evidence="1">
    <location>
        <begin position="15"/>
        <end position="31"/>
    </location>
</feature>